<evidence type="ECO:0000313" key="1">
    <source>
        <dbReference type="EMBL" id="APW65958.1"/>
    </source>
</evidence>
<dbReference type="AlphaFoldDB" id="A0A1P8KN44"/>
<dbReference type="RefSeq" id="WP_076087174.1">
    <property type="nucleotide sequence ID" value="NZ_CP019070.1"/>
</dbReference>
<organism evidence="1 2">
    <name type="scientific">Poseidonibacter parvus</name>
    <dbReference type="NCBI Taxonomy" id="1850254"/>
    <lineage>
        <taxon>Bacteria</taxon>
        <taxon>Pseudomonadati</taxon>
        <taxon>Campylobacterota</taxon>
        <taxon>Epsilonproteobacteria</taxon>
        <taxon>Campylobacterales</taxon>
        <taxon>Arcobacteraceae</taxon>
        <taxon>Poseidonibacter</taxon>
    </lineage>
</organism>
<accession>A0A1P8KN44</accession>
<evidence type="ECO:0000313" key="2">
    <source>
        <dbReference type="Proteomes" id="UP000186074"/>
    </source>
</evidence>
<dbReference type="KEGG" id="alp:LPB137_08855"/>
<sequence>MNIITFCELDDNLFNDEHKVEYFHSGVSQEADIFIINIDSIFEFEENKSEHGKEKFVSIAIIEDETDYDAFKNFGIDAWIIASDLSEINGLLNLVEKRFLV</sequence>
<name>A0A1P8KN44_9BACT</name>
<proteinExistence type="predicted"/>
<gene>
    <name evidence="1" type="ORF">LPB137_08855</name>
</gene>
<dbReference type="Proteomes" id="UP000186074">
    <property type="component" value="Chromosome"/>
</dbReference>
<dbReference type="OrthoDB" id="5344303at2"/>
<dbReference type="STRING" id="1850254.LPB137_08855"/>
<keyword evidence="2" id="KW-1185">Reference proteome</keyword>
<reference evidence="1 2" key="1">
    <citation type="submission" date="2017-01" db="EMBL/GenBank/DDBJ databases">
        <title>Genome sequencing of Arcobacter sp. LPB0137.</title>
        <authorList>
            <person name="Lee G.-W."/>
            <person name="Yi H."/>
        </authorList>
    </citation>
    <scope>NUCLEOTIDE SEQUENCE [LARGE SCALE GENOMIC DNA]</scope>
    <source>
        <strain evidence="1 2">LPB0137</strain>
    </source>
</reference>
<dbReference type="EMBL" id="CP019070">
    <property type="protein sequence ID" value="APW65958.1"/>
    <property type="molecule type" value="Genomic_DNA"/>
</dbReference>
<protein>
    <submittedName>
        <fullName evidence="1">Uncharacterized protein</fullName>
    </submittedName>
</protein>